<name>A0A0D3E2P8_BRAOL</name>
<protein>
    <recommendedName>
        <fullName evidence="3">DDE Tnp4 domain-containing protein</fullName>
    </recommendedName>
</protein>
<dbReference type="PANTHER" id="PTHR47150:SF5">
    <property type="entry name" value="OS07G0546750 PROTEIN"/>
    <property type="match status" value="1"/>
</dbReference>
<proteinExistence type="predicted"/>
<reference evidence="1" key="2">
    <citation type="submission" date="2015-03" db="UniProtKB">
        <authorList>
            <consortium name="EnsemblPlants"/>
        </authorList>
    </citation>
    <scope>IDENTIFICATION</scope>
</reference>
<evidence type="ECO:0000313" key="2">
    <source>
        <dbReference type="Proteomes" id="UP000032141"/>
    </source>
</evidence>
<keyword evidence="2" id="KW-1185">Reference proteome</keyword>
<accession>A0A0D3E2P8</accession>
<dbReference type="HOGENOM" id="CLU_012390_1_3_1"/>
<dbReference type="Pfam" id="PF04827">
    <property type="entry name" value="Plant_tran"/>
    <property type="match status" value="1"/>
</dbReference>
<evidence type="ECO:0008006" key="3">
    <source>
        <dbReference type="Google" id="ProtNLM"/>
    </source>
</evidence>
<organism evidence="1 2">
    <name type="scientific">Brassica oleracea var. oleracea</name>
    <dbReference type="NCBI Taxonomy" id="109376"/>
    <lineage>
        <taxon>Eukaryota</taxon>
        <taxon>Viridiplantae</taxon>
        <taxon>Streptophyta</taxon>
        <taxon>Embryophyta</taxon>
        <taxon>Tracheophyta</taxon>
        <taxon>Spermatophyta</taxon>
        <taxon>Magnoliopsida</taxon>
        <taxon>eudicotyledons</taxon>
        <taxon>Gunneridae</taxon>
        <taxon>Pentapetalae</taxon>
        <taxon>rosids</taxon>
        <taxon>malvids</taxon>
        <taxon>Brassicales</taxon>
        <taxon>Brassicaceae</taxon>
        <taxon>Brassiceae</taxon>
        <taxon>Brassica</taxon>
    </lineage>
</organism>
<dbReference type="InterPro" id="IPR006912">
    <property type="entry name" value="Harbinger_derived_prot"/>
</dbReference>
<dbReference type="PANTHER" id="PTHR47150">
    <property type="entry name" value="OS12G0169200 PROTEIN"/>
    <property type="match status" value="1"/>
</dbReference>
<dbReference type="EnsemblPlants" id="Bo9g021970.1">
    <property type="protein sequence ID" value="Bo9g021970.1"/>
    <property type="gene ID" value="Bo9g021970"/>
</dbReference>
<reference evidence="1 2" key="1">
    <citation type="journal article" date="2014" name="Genome Biol.">
        <title>Transcriptome and methylome profiling reveals relics of genome dominance in the mesopolyploid Brassica oleracea.</title>
        <authorList>
            <person name="Parkin I.A."/>
            <person name="Koh C."/>
            <person name="Tang H."/>
            <person name="Robinson S.J."/>
            <person name="Kagale S."/>
            <person name="Clarke W.E."/>
            <person name="Town C.D."/>
            <person name="Nixon J."/>
            <person name="Krishnakumar V."/>
            <person name="Bidwell S.L."/>
            <person name="Denoeud F."/>
            <person name="Belcram H."/>
            <person name="Links M.G."/>
            <person name="Just J."/>
            <person name="Clarke C."/>
            <person name="Bender T."/>
            <person name="Huebert T."/>
            <person name="Mason A.S."/>
            <person name="Pires J.C."/>
            <person name="Barker G."/>
            <person name="Moore J."/>
            <person name="Walley P.G."/>
            <person name="Manoli S."/>
            <person name="Batley J."/>
            <person name="Edwards D."/>
            <person name="Nelson M.N."/>
            <person name="Wang X."/>
            <person name="Paterson A.H."/>
            <person name="King G."/>
            <person name="Bancroft I."/>
            <person name="Chalhoub B."/>
            <person name="Sharpe A.G."/>
        </authorList>
    </citation>
    <scope>NUCLEOTIDE SEQUENCE</scope>
    <source>
        <strain evidence="1 2">cv. TO1000</strain>
    </source>
</reference>
<sequence>MASSSQDPFDSFDAAVDDAFDDLFEQAFENISIHKCNASIRVLAYGSAADAVDEYLRLGETTTRLCVENFVEGIIYLFGDEYFRRPTPTDLQRLLYVGEHLGFPGMIGSIDCMHWKLKNCLTAWKGQYSHGTLNDINVLDRSPVFDDIIKGQAPQVTYSVNGREYHMAYYLTDGIYPRWATFIQSIPLPQHPNAVLFAQHQEAARKDVERAFGVLQAQFAIVKNPAMFWDKVKIGKIMRACILIHNMIVETERDGNTQFNVSEFQQREDNRSAQVDLDISHEMHTNIANMMDARTRIRDGPMHHQPKADLVEHIWRKFGPDEDID</sequence>
<dbReference type="Proteomes" id="UP000032141">
    <property type="component" value="Chromosome C9"/>
</dbReference>
<dbReference type="STRING" id="109376.A0A0D3E2P8"/>
<dbReference type="Gramene" id="Bo9g021970.1">
    <property type="protein sequence ID" value="Bo9g021970.1"/>
    <property type="gene ID" value="Bo9g021970"/>
</dbReference>
<evidence type="ECO:0000313" key="1">
    <source>
        <dbReference type="EnsemblPlants" id="Bo9g021970.1"/>
    </source>
</evidence>
<dbReference type="AlphaFoldDB" id="A0A0D3E2P8"/>